<dbReference type="RefSeq" id="WP_106459033.1">
    <property type="nucleotide sequence ID" value="NZ_PXOH01000038.1"/>
</dbReference>
<dbReference type="EMBL" id="PXOH01000038">
    <property type="protein sequence ID" value="PSF32274.1"/>
    <property type="molecule type" value="Genomic_DNA"/>
</dbReference>
<dbReference type="Proteomes" id="UP000239001">
    <property type="component" value="Unassembled WGS sequence"/>
</dbReference>
<name>A0A2T1LS74_9CHRO</name>
<organism evidence="1 2">
    <name type="scientific">Aphanothece hegewaldii CCALA 016</name>
    <dbReference type="NCBI Taxonomy" id="2107694"/>
    <lineage>
        <taxon>Bacteria</taxon>
        <taxon>Bacillati</taxon>
        <taxon>Cyanobacteriota</taxon>
        <taxon>Cyanophyceae</taxon>
        <taxon>Oscillatoriophycideae</taxon>
        <taxon>Chroococcales</taxon>
        <taxon>Aphanothecaceae</taxon>
        <taxon>Aphanothece</taxon>
    </lineage>
</organism>
<evidence type="ECO:0000313" key="1">
    <source>
        <dbReference type="EMBL" id="PSF32274.1"/>
    </source>
</evidence>
<dbReference type="OrthoDB" id="518169at2"/>
<keyword evidence="2" id="KW-1185">Reference proteome</keyword>
<protein>
    <submittedName>
        <fullName evidence="1">Uncharacterized protein</fullName>
    </submittedName>
</protein>
<evidence type="ECO:0000313" key="2">
    <source>
        <dbReference type="Proteomes" id="UP000239001"/>
    </source>
</evidence>
<comment type="caution">
    <text evidence="1">The sequence shown here is derived from an EMBL/GenBank/DDBJ whole genome shotgun (WGS) entry which is preliminary data.</text>
</comment>
<accession>A0A2T1LS74</accession>
<reference evidence="1 2" key="2">
    <citation type="submission" date="2018-03" db="EMBL/GenBank/DDBJ databases">
        <authorList>
            <person name="Keele B.F."/>
        </authorList>
    </citation>
    <scope>NUCLEOTIDE SEQUENCE [LARGE SCALE GENOMIC DNA]</scope>
    <source>
        <strain evidence="1 2">CCALA 016</strain>
    </source>
</reference>
<sequence length="70" mass="8109">MTQSTKSQKLADALCSIKAVKKYQLDRQTYGANRVRLYVDDVDGDWLNNFDEKETSELEEHHLSKDLCES</sequence>
<reference evidence="1 2" key="1">
    <citation type="submission" date="2018-03" db="EMBL/GenBank/DDBJ databases">
        <title>The ancient ancestry and fast evolution of plastids.</title>
        <authorList>
            <person name="Moore K.R."/>
            <person name="Magnabosco C."/>
            <person name="Momper L."/>
            <person name="Gold D.A."/>
            <person name="Bosak T."/>
            <person name="Fournier G.P."/>
        </authorList>
    </citation>
    <scope>NUCLEOTIDE SEQUENCE [LARGE SCALE GENOMIC DNA]</scope>
    <source>
        <strain evidence="1 2">CCALA 016</strain>
    </source>
</reference>
<proteinExistence type="predicted"/>
<dbReference type="AlphaFoldDB" id="A0A2T1LS74"/>
<gene>
    <name evidence="1" type="ORF">C7H19_21840</name>
</gene>